<dbReference type="Pfam" id="PF03820">
    <property type="entry name" value="SFXNs"/>
    <property type="match status" value="2"/>
</dbReference>
<evidence type="ECO:0000256" key="4">
    <source>
        <dbReference type="ARBA" id="ARBA00022692"/>
    </source>
</evidence>
<evidence type="ECO:0000256" key="5">
    <source>
        <dbReference type="ARBA" id="ARBA00022970"/>
    </source>
</evidence>
<evidence type="ECO:0000313" key="12">
    <source>
        <dbReference type="Proteomes" id="UP000230750"/>
    </source>
</evidence>
<evidence type="ECO:0000256" key="3">
    <source>
        <dbReference type="ARBA" id="ARBA00022448"/>
    </source>
</evidence>
<dbReference type="GO" id="GO:0005743">
    <property type="term" value="C:mitochondrial inner membrane"/>
    <property type="evidence" value="ECO:0007669"/>
    <property type="project" value="TreeGrafter"/>
</dbReference>
<evidence type="ECO:0000313" key="11">
    <source>
        <dbReference type="EMBL" id="PIK52395.1"/>
    </source>
</evidence>
<evidence type="ECO:0000256" key="8">
    <source>
        <dbReference type="ARBA" id="ARBA00023136"/>
    </source>
</evidence>
<keyword evidence="4 10" id="KW-0812">Transmembrane</keyword>
<dbReference type="Proteomes" id="UP000230750">
    <property type="component" value="Unassembled WGS sequence"/>
</dbReference>
<sequence>MQSTDQKTGDYPAFRLNQPRFDQGTFLGRYRHFLDIIDPRTLVTTKKQLEDAIKLLDDFKSGTRSENVSNKELWEAQKIKQAIIHPDTGKKIFMPFRMSGYVPFGTPTVVGLLLPNQTLGDTTKQVFAGLVGAVSSACSIAVGLNVMINKSSALGPTGQLVKRFVPFPAVALANICNVTLMRYTELWEGIEVTDSKGNVLGTSKVAAKSALVETAMTRVVLPAPVLLLPPIIMTFIENRTKFLKKFPRMHFPLQVIVCTASFAFALPLAISLFPQTAQTKFNSLNSESLLKPIIEKFLEDAFKRFVTIYNALLGNQCLPVKACDDFHYVPSSYLTITISSRVLLSSVEVPQVHQVLLRSPKIYVHDLTKITTLESRLGIKTRPGPLSHSFQRNNEEACFQEMKKILNWQFWFMLILSLKKKAAARRRGRTEQGGKEWKAEEAKEKT</sequence>
<feature type="region of interest" description="Disordered" evidence="9">
    <location>
        <begin position="425"/>
        <end position="446"/>
    </location>
</feature>
<evidence type="ECO:0000256" key="2">
    <source>
        <dbReference type="ARBA" id="ARBA00005974"/>
    </source>
</evidence>
<feature type="compositionally biased region" description="Basic and acidic residues" evidence="9">
    <location>
        <begin position="429"/>
        <end position="446"/>
    </location>
</feature>
<dbReference type="PANTHER" id="PTHR11153:SF6">
    <property type="entry name" value="SIDEROFLEXIN-5"/>
    <property type="match status" value="1"/>
</dbReference>
<proteinExistence type="inferred from homology"/>
<evidence type="ECO:0000256" key="9">
    <source>
        <dbReference type="SAM" id="MobiDB-lite"/>
    </source>
</evidence>
<name>A0A2G8KWP8_STIJA</name>
<organism evidence="11 12">
    <name type="scientific">Stichopus japonicus</name>
    <name type="common">Sea cucumber</name>
    <dbReference type="NCBI Taxonomy" id="307972"/>
    <lineage>
        <taxon>Eukaryota</taxon>
        <taxon>Metazoa</taxon>
        <taxon>Echinodermata</taxon>
        <taxon>Eleutherozoa</taxon>
        <taxon>Echinozoa</taxon>
        <taxon>Holothuroidea</taxon>
        <taxon>Aspidochirotacea</taxon>
        <taxon>Aspidochirotida</taxon>
        <taxon>Stichopodidae</taxon>
        <taxon>Apostichopus</taxon>
    </lineage>
</organism>
<keyword evidence="3" id="KW-0813">Transport</keyword>
<keyword evidence="12" id="KW-1185">Reference proteome</keyword>
<dbReference type="STRING" id="307972.A0A2G8KWP8"/>
<evidence type="ECO:0000256" key="7">
    <source>
        <dbReference type="ARBA" id="ARBA00023128"/>
    </source>
</evidence>
<keyword evidence="5" id="KW-0029">Amino-acid transport</keyword>
<dbReference type="InterPro" id="IPR004686">
    <property type="entry name" value="Mtc"/>
</dbReference>
<comment type="similarity">
    <text evidence="2">Belongs to the sideroflexin family.</text>
</comment>
<feature type="transmembrane region" description="Helical" evidence="10">
    <location>
        <begin position="219"/>
        <end position="237"/>
    </location>
</feature>
<dbReference type="OrthoDB" id="6608471at2759"/>
<dbReference type="AlphaFoldDB" id="A0A2G8KWP8"/>
<evidence type="ECO:0000256" key="6">
    <source>
        <dbReference type="ARBA" id="ARBA00022989"/>
    </source>
</evidence>
<dbReference type="GO" id="GO:1990542">
    <property type="term" value="P:mitochondrial transmembrane transport"/>
    <property type="evidence" value="ECO:0007669"/>
    <property type="project" value="TreeGrafter"/>
</dbReference>
<comment type="caution">
    <text evidence="11">The sequence shown here is derived from an EMBL/GenBank/DDBJ whole genome shotgun (WGS) entry which is preliminary data.</text>
</comment>
<comment type="subcellular location">
    <subcellularLocation>
        <location evidence="1">Mitochondrion membrane</location>
        <topology evidence="1">Multi-pass membrane protein</topology>
    </subcellularLocation>
</comment>
<keyword evidence="6 10" id="KW-1133">Transmembrane helix</keyword>
<dbReference type="PANTHER" id="PTHR11153">
    <property type="entry name" value="SIDEROFLEXIN"/>
    <property type="match status" value="1"/>
</dbReference>
<feature type="transmembrane region" description="Helical" evidence="10">
    <location>
        <begin position="160"/>
        <end position="180"/>
    </location>
</feature>
<evidence type="ECO:0000256" key="1">
    <source>
        <dbReference type="ARBA" id="ARBA00004225"/>
    </source>
</evidence>
<feature type="transmembrane region" description="Helical" evidence="10">
    <location>
        <begin position="249"/>
        <end position="273"/>
    </location>
</feature>
<dbReference type="GO" id="GO:0015075">
    <property type="term" value="F:monoatomic ion transmembrane transporter activity"/>
    <property type="evidence" value="ECO:0007669"/>
    <property type="project" value="InterPro"/>
</dbReference>
<reference evidence="11 12" key="1">
    <citation type="journal article" date="2017" name="PLoS Biol.">
        <title>The sea cucumber genome provides insights into morphological evolution and visceral regeneration.</title>
        <authorList>
            <person name="Zhang X."/>
            <person name="Sun L."/>
            <person name="Yuan J."/>
            <person name="Sun Y."/>
            <person name="Gao Y."/>
            <person name="Zhang L."/>
            <person name="Li S."/>
            <person name="Dai H."/>
            <person name="Hamel J.F."/>
            <person name="Liu C."/>
            <person name="Yu Y."/>
            <person name="Liu S."/>
            <person name="Lin W."/>
            <person name="Guo K."/>
            <person name="Jin S."/>
            <person name="Xu P."/>
            <person name="Storey K.B."/>
            <person name="Huan P."/>
            <person name="Zhang T."/>
            <person name="Zhou Y."/>
            <person name="Zhang J."/>
            <person name="Lin C."/>
            <person name="Li X."/>
            <person name="Xing L."/>
            <person name="Huo D."/>
            <person name="Sun M."/>
            <person name="Wang L."/>
            <person name="Mercier A."/>
            <person name="Li F."/>
            <person name="Yang H."/>
            <person name="Xiang J."/>
        </authorList>
    </citation>
    <scope>NUCLEOTIDE SEQUENCE [LARGE SCALE GENOMIC DNA]</scope>
    <source>
        <strain evidence="11">Shaxun</strain>
        <tissue evidence="11">Muscle</tissue>
    </source>
</reference>
<gene>
    <name evidence="11" type="ORF">BSL78_10707</name>
</gene>
<feature type="transmembrane region" description="Helical" evidence="10">
    <location>
        <begin position="126"/>
        <end position="148"/>
    </location>
</feature>
<keyword evidence="7" id="KW-0496">Mitochondrion</keyword>
<protein>
    <submittedName>
        <fullName evidence="11">Putative sideroflexin-5-like</fullName>
    </submittedName>
</protein>
<accession>A0A2G8KWP8</accession>
<keyword evidence="8 10" id="KW-0472">Membrane</keyword>
<dbReference type="GO" id="GO:0006865">
    <property type="term" value="P:amino acid transport"/>
    <property type="evidence" value="ECO:0007669"/>
    <property type="project" value="UniProtKB-KW"/>
</dbReference>
<evidence type="ECO:0000256" key="10">
    <source>
        <dbReference type="SAM" id="Phobius"/>
    </source>
</evidence>
<dbReference type="EMBL" id="MRZV01000330">
    <property type="protein sequence ID" value="PIK52395.1"/>
    <property type="molecule type" value="Genomic_DNA"/>
</dbReference>